<feature type="transmembrane region" description="Helical" evidence="2">
    <location>
        <begin position="392"/>
        <end position="412"/>
    </location>
</feature>
<dbReference type="Proteomes" id="UP001156389">
    <property type="component" value="Unassembled WGS sequence"/>
</dbReference>
<feature type="region of interest" description="Disordered" evidence="1">
    <location>
        <begin position="1"/>
        <end position="35"/>
    </location>
</feature>
<comment type="caution">
    <text evidence="3">The sequence shown here is derived from an EMBL/GenBank/DDBJ whole genome shotgun (WGS) entry which is preliminary data.</text>
</comment>
<dbReference type="RefSeq" id="WP_260216355.1">
    <property type="nucleotide sequence ID" value="NZ_JAJAGO010000002.1"/>
</dbReference>
<dbReference type="EMBL" id="JAJAGO010000002">
    <property type="protein sequence ID" value="MCT2589380.1"/>
    <property type="molecule type" value="Genomic_DNA"/>
</dbReference>
<dbReference type="InterPro" id="IPR011701">
    <property type="entry name" value="MFS"/>
</dbReference>
<dbReference type="Pfam" id="PF07690">
    <property type="entry name" value="MFS_1"/>
    <property type="match status" value="1"/>
</dbReference>
<evidence type="ECO:0000256" key="1">
    <source>
        <dbReference type="SAM" id="MobiDB-lite"/>
    </source>
</evidence>
<dbReference type="SUPFAM" id="SSF103473">
    <property type="entry name" value="MFS general substrate transporter"/>
    <property type="match status" value="1"/>
</dbReference>
<keyword evidence="4" id="KW-1185">Reference proteome</keyword>
<reference evidence="3 4" key="1">
    <citation type="submission" date="2021-10" db="EMBL/GenBank/DDBJ databases">
        <title>Streptomyces gossypii sp. nov., isolated from soil collected from cotton field.</title>
        <authorList>
            <person name="Ge X."/>
            <person name="Chen X."/>
            <person name="Liu W."/>
        </authorList>
    </citation>
    <scope>NUCLEOTIDE SEQUENCE [LARGE SCALE GENOMIC DNA]</scope>
    <source>
        <strain evidence="3 4">N2-109</strain>
    </source>
</reference>
<dbReference type="Gene3D" id="1.20.1250.20">
    <property type="entry name" value="MFS general substrate transporter like domains"/>
    <property type="match status" value="1"/>
</dbReference>
<dbReference type="PANTHER" id="PTHR23542">
    <property type="match status" value="1"/>
</dbReference>
<sequence>MSASATEQPTGPADGPGQPGQPGQPGRPGRPGPGATLRELAAAPALLPLLGWSLLARLHLSASVIALLVVAADLTGSYATAGLVTGALVLGQGITGPLRGRAVDRRPAARLLVWTSLLYGAGLGALAAVPASAGWQTLAGAAFLVGLACPPSTQVSRCKVAQLTEGPLRQRAYTLQATVNEIVLVLGPGVVSLALAAFGARGAVAVCGVLAVLGGLGLAHAVRRAGVDSPDSPACPPPSAPIPPSAPRASGTPGPQDSSLLRNRPALRAIAAVTALIAAFSVIDFILVSWAHSRGTPALGGLLTGVWAAGSAVGGLAATVGLTGTAVLRRRLALVALGVALLLPALSERLGAGTPTTVCLALALGGTVIPPALAALYDSVAELAGGARRGEAFGWIASLTTAAAAMVSPLAGMVLDRWGAVAATGLALAACAAALALAPARLSASKATP</sequence>
<feature type="region of interest" description="Disordered" evidence="1">
    <location>
        <begin position="227"/>
        <end position="258"/>
    </location>
</feature>
<gene>
    <name evidence="3" type="ORF">LHJ74_05435</name>
</gene>
<keyword evidence="2" id="KW-1133">Transmembrane helix</keyword>
<feature type="transmembrane region" description="Helical" evidence="2">
    <location>
        <begin position="358"/>
        <end position="380"/>
    </location>
</feature>
<proteinExistence type="predicted"/>
<feature type="compositionally biased region" description="Pro residues" evidence="1">
    <location>
        <begin position="233"/>
        <end position="246"/>
    </location>
</feature>
<accession>A0ABT2JNC6</accession>
<dbReference type="PANTHER" id="PTHR23542:SF1">
    <property type="entry name" value="MAJOR FACILITATOR SUPERFAMILY (MFS) PROFILE DOMAIN-CONTAINING PROTEIN"/>
    <property type="match status" value="1"/>
</dbReference>
<feature type="transmembrane region" description="Helical" evidence="2">
    <location>
        <begin position="298"/>
        <end position="320"/>
    </location>
</feature>
<keyword evidence="2" id="KW-0812">Transmembrane</keyword>
<keyword evidence="2" id="KW-0472">Membrane</keyword>
<feature type="transmembrane region" description="Helical" evidence="2">
    <location>
        <begin position="269"/>
        <end position="292"/>
    </location>
</feature>
<feature type="transmembrane region" description="Helical" evidence="2">
    <location>
        <begin position="111"/>
        <end position="129"/>
    </location>
</feature>
<protein>
    <submittedName>
        <fullName evidence="3">MFS transporter</fullName>
    </submittedName>
</protein>
<feature type="transmembrane region" description="Helical" evidence="2">
    <location>
        <begin position="203"/>
        <end position="222"/>
    </location>
</feature>
<dbReference type="InterPro" id="IPR036259">
    <property type="entry name" value="MFS_trans_sf"/>
</dbReference>
<evidence type="ECO:0000313" key="3">
    <source>
        <dbReference type="EMBL" id="MCT2589380.1"/>
    </source>
</evidence>
<feature type="transmembrane region" description="Helical" evidence="2">
    <location>
        <begin position="64"/>
        <end position="90"/>
    </location>
</feature>
<organism evidence="3 4">
    <name type="scientific">Streptomyces gossypii</name>
    <dbReference type="NCBI Taxonomy" id="2883101"/>
    <lineage>
        <taxon>Bacteria</taxon>
        <taxon>Bacillati</taxon>
        <taxon>Actinomycetota</taxon>
        <taxon>Actinomycetes</taxon>
        <taxon>Kitasatosporales</taxon>
        <taxon>Streptomycetaceae</taxon>
        <taxon>Streptomyces</taxon>
    </lineage>
</organism>
<name>A0ABT2JNC6_9ACTN</name>
<feature type="transmembrane region" description="Helical" evidence="2">
    <location>
        <begin position="418"/>
        <end position="438"/>
    </location>
</feature>
<evidence type="ECO:0000313" key="4">
    <source>
        <dbReference type="Proteomes" id="UP001156389"/>
    </source>
</evidence>
<evidence type="ECO:0000256" key="2">
    <source>
        <dbReference type="SAM" id="Phobius"/>
    </source>
</evidence>